<gene>
    <name evidence="4" type="ORF">K402DRAFT_33405</name>
</gene>
<dbReference type="OrthoDB" id="1896086at2759"/>
<dbReference type="GO" id="GO:0006508">
    <property type="term" value="P:proteolysis"/>
    <property type="evidence" value="ECO:0007669"/>
    <property type="project" value="UniProtKB-KW"/>
</dbReference>
<dbReference type="GO" id="GO:0004252">
    <property type="term" value="F:serine-type endopeptidase activity"/>
    <property type="evidence" value="ECO:0007669"/>
    <property type="project" value="InterPro"/>
</dbReference>
<dbReference type="SUPFAM" id="SSF52743">
    <property type="entry name" value="Subtilisin-like"/>
    <property type="match status" value="1"/>
</dbReference>
<evidence type="ECO:0000256" key="1">
    <source>
        <dbReference type="ARBA" id="ARBA00022670"/>
    </source>
</evidence>
<keyword evidence="1" id="KW-0645">Protease</keyword>
<keyword evidence="2" id="KW-0378">Hydrolase</keyword>
<sequence>MTLYAQAEDVVRADANSNRESVTESGTSFAAPAVAGLVAYFLSLPSLEGKFRPGSVSTDVKKYLVQHAYQRVLPGRDNIIHDPGKAQAIGRYTIPETIPCAYNLVYKALCQANPGPAKRSLDNDSAVIHQRRDGSDYVSESLIMESGTIVATPYTEYAVCGTTSLCAE</sequence>
<keyword evidence="3" id="KW-0720">Serine protease</keyword>
<accession>A0A6G1H5P4</accession>
<evidence type="ECO:0000256" key="3">
    <source>
        <dbReference type="ARBA" id="ARBA00022825"/>
    </source>
</evidence>
<evidence type="ECO:0000313" key="5">
    <source>
        <dbReference type="Proteomes" id="UP000800041"/>
    </source>
</evidence>
<keyword evidence="5" id="KW-1185">Reference proteome</keyword>
<dbReference type="InterPro" id="IPR036852">
    <property type="entry name" value="Peptidase_S8/S53_dom_sf"/>
</dbReference>
<proteinExistence type="predicted"/>
<evidence type="ECO:0000313" key="4">
    <source>
        <dbReference type="EMBL" id="KAF1988340.1"/>
    </source>
</evidence>
<dbReference type="Proteomes" id="UP000800041">
    <property type="component" value="Unassembled WGS sequence"/>
</dbReference>
<reference evidence="4" key="1">
    <citation type="journal article" date="2020" name="Stud. Mycol.">
        <title>101 Dothideomycetes genomes: a test case for predicting lifestyles and emergence of pathogens.</title>
        <authorList>
            <person name="Haridas S."/>
            <person name="Albert R."/>
            <person name="Binder M."/>
            <person name="Bloem J."/>
            <person name="Labutti K."/>
            <person name="Salamov A."/>
            <person name="Andreopoulos B."/>
            <person name="Baker S."/>
            <person name="Barry K."/>
            <person name="Bills G."/>
            <person name="Bluhm B."/>
            <person name="Cannon C."/>
            <person name="Castanera R."/>
            <person name="Culley D."/>
            <person name="Daum C."/>
            <person name="Ezra D."/>
            <person name="Gonzalez J."/>
            <person name="Henrissat B."/>
            <person name="Kuo A."/>
            <person name="Liang C."/>
            <person name="Lipzen A."/>
            <person name="Lutzoni F."/>
            <person name="Magnuson J."/>
            <person name="Mondo S."/>
            <person name="Nolan M."/>
            <person name="Ohm R."/>
            <person name="Pangilinan J."/>
            <person name="Park H.-J."/>
            <person name="Ramirez L."/>
            <person name="Alfaro M."/>
            <person name="Sun H."/>
            <person name="Tritt A."/>
            <person name="Yoshinaga Y."/>
            <person name="Zwiers L.-H."/>
            <person name="Turgeon B."/>
            <person name="Goodwin S."/>
            <person name="Spatafora J."/>
            <person name="Crous P."/>
            <person name="Grigoriev I."/>
        </authorList>
    </citation>
    <scope>NUCLEOTIDE SEQUENCE</scope>
    <source>
        <strain evidence="4">CBS 113979</strain>
    </source>
</reference>
<dbReference type="PROSITE" id="PS00138">
    <property type="entry name" value="SUBTILASE_SER"/>
    <property type="match status" value="1"/>
</dbReference>
<dbReference type="EMBL" id="ML977149">
    <property type="protein sequence ID" value="KAF1988340.1"/>
    <property type="molecule type" value="Genomic_DNA"/>
</dbReference>
<protein>
    <submittedName>
        <fullName evidence="4">Uncharacterized protein</fullName>
    </submittedName>
</protein>
<dbReference type="AlphaFoldDB" id="A0A6G1H5P4"/>
<dbReference type="InterPro" id="IPR023828">
    <property type="entry name" value="Peptidase_S8_Ser-AS"/>
</dbReference>
<name>A0A6G1H5P4_9PEZI</name>
<organism evidence="4 5">
    <name type="scientific">Aulographum hederae CBS 113979</name>
    <dbReference type="NCBI Taxonomy" id="1176131"/>
    <lineage>
        <taxon>Eukaryota</taxon>
        <taxon>Fungi</taxon>
        <taxon>Dikarya</taxon>
        <taxon>Ascomycota</taxon>
        <taxon>Pezizomycotina</taxon>
        <taxon>Dothideomycetes</taxon>
        <taxon>Pleosporomycetidae</taxon>
        <taxon>Aulographales</taxon>
        <taxon>Aulographaceae</taxon>
    </lineage>
</organism>
<evidence type="ECO:0000256" key="2">
    <source>
        <dbReference type="ARBA" id="ARBA00022801"/>
    </source>
</evidence>
<dbReference type="Gene3D" id="3.40.50.200">
    <property type="entry name" value="Peptidase S8/S53 domain"/>
    <property type="match status" value="1"/>
</dbReference>